<feature type="region of interest" description="Disordered" evidence="1">
    <location>
        <begin position="42"/>
        <end position="61"/>
    </location>
</feature>
<reference evidence="2 3" key="1">
    <citation type="journal article" date="2021" name="Sci. Rep.">
        <title>The genome of the diatom Chaetoceros tenuissimus carries an ancient integrated fragment of an extant virus.</title>
        <authorList>
            <person name="Hongo Y."/>
            <person name="Kimura K."/>
            <person name="Takaki Y."/>
            <person name="Yoshida Y."/>
            <person name="Baba S."/>
            <person name="Kobayashi G."/>
            <person name="Nagasaki K."/>
            <person name="Hano T."/>
            <person name="Tomaru Y."/>
        </authorList>
    </citation>
    <scope>NUCLEOTIDE SEQUENCE [LARGE SCALE GENOMIC DNA]</scope>
    <source>
        <strain evidence="2 3">NIES-3715</strain>
    </source>
</reference>
<keyword evidence="3" id="KW-1185">Reference proteome</keyword>
<dbReference type="EMBL" id="BLLK01000062">
    <property type="protein sequence ID" value="GFH58919.1"/>
    <property type="molecule type" value="Genomic_DNA"/>
</dbReference>
<feature type="compositionally biased region" description="Basic residues" evidence="1">
    <location>
        <begin position="98"/>
        <end position="116"/>
    </location>
</feature>
<organism evidence="2 3">
    <name type="scientific">Chaetoceros tenuissimus</name>
    <dbReference type="NCBI Taxonomy" id="426638"/>
    <lineage>
        <taxon>Eukaryota</taxon>
        <taxon>Sar</taxon>
        <taxon>Stramenopiles</taxon>
        <taxon>Ochrophyta</taxon>
        <taxon>Bacillariophyta</taxon>
        <taxon>Coscinodiscophyceae</taxon>
        <taxon>Chaetocerotophycidae</taxon>
        <taxon>Chaetocerotales</taxon>
        <taxon>Chaetocerotaceae</taxon>
        <taxon>Chaetoceros</taxon>
    </lineage>
</organism>
<protein>
    <submittedName>
        <fullName evidence="2">Uncharacterized protein</fullName>
    </submittedName>
</protein>
<dbReference type="AlphaFoldDB" id="A0AAD3DA91"/>
<evidence type="ECO:0000256" key="1">
    <source>
        <dbReference type="SAM" id="MobiDB-lite"/>
    </source>
</evidence>
<evidence type="ECO:0000313" key="2">
    <source>
        <dbReference type="EMBL" id="GFH58919.1"/>
    </source>
</evidence>
<accession>A0AAD3DA91</accession>
<proteinExistence type="predicted"/>
<feature type="compositionally biased region" description="Polar residues" evidence="1">
    <location>
        <begin position="20"/>
        <end position="35"/>
    </location>
</feature>
<sequence length="173" mass="19755">MSVKAVYTDKQRRLTHDNGEYSSISSDRSNNLGQQRNFRNSTQASLPNQSIASIHNSPTSSNHAIVRTISRQDLRKEYWNALSFDDSSNSSDDSSTTRKIRQRRRNTLRKQKKKCEKSKANSARLDVALYSHLILRKNHFSFHEGRDIYEQDLSCDASFSSLSFRGSDGDEGC</sequence>
<evidence type="ECO:0000313" key="3">
    <source>
        <dbReference type="Proteomes" id="UP001054902"/>
    </source>
</evidence>
<feature type="region of interest" description="Disordered" evidence="1">
    <location>
        <begin position="85"/>
        <end position="119"/>
    </location>
</feature>
<feature type="compositionally biased region" description="Low complexity" evidence="1">
    <location>
        <begin position="85"/>
        <end position="94"/>
    </location>
</feature>
<gene>
    <name evidence="2" type="ORF">CTEN210_15395</name>
</gene>
<comment type="caution">
    <text evidence="2">The sequence shown here is derived from an EMBL/GenBank/DDBJ whole genome shotgun (WGS) entry which is preliminary data.</text>
</comment>
<feature type="compositionally biased region" description="Basic and acidic residues" evidence="1">
    <location>
        <begin position="7"/>
        <end position="19"/>
    </location>
</feature>
<feature type="region of interest" description="Disordered" evidence="1">
    <location>
        <begin position="1"/>
        <end position="35"/>
    </location>
</feature>
<dbReference type="Proteomes" id="UP001054902">
    <property type="component" value="Unassembled WGS sequence"/>
</dbReference>
<name>A0AAD3DA91_9STRA</name>